<dbReference type="InterPro" id="IPR032331">
    <property type="entry name" value="DUF4856"/>
</dbReference>
<evidence type="ECO:0000313" key="3">
    <source>
        <dbReference type="EMBL" id="NKI19407.1"/>
    </source>
</evidence>
<feature type="chain" id="PRO_5047504899" evidence="2">
    <location>
        <begin position="21"/>
        <end position="500"/>
    </location>
</feature>
<accession>A0ABX1GM44</accession>
<dbReference type="PROSITE" id="PS51257">
    <property type="entry name" value="PROKAR_LIPOPROTEIN"/>
    <property type="match status" value="1"/>
</dbReference>
<evidence type="ECO:0000313" key="4">
    <source>
        <dbReference type="Proteomes" id="UP000765845"/>
    </source>
</evidence>
<reference evidence="3 4" key="1">
    <citation type="submission" date="2020-04" db="EMBL/GenBank/DDBJ databases">
        <authorList>
            <person name="Yoon J."/>
        </authorList>
    </citation>
    <scope>NUCLEOTIDE SEQUENCE [LARGE SCALE GENOMIC DNA]</scope>
    <source>
        <strain evidence="3 4">KMU-166</strain>
    </source>
</reference>
<dbReference type="Pfam" id="PF16148">
    <property type="entry name" value="DUF4856"/>
    <property type="match status" value="1"/>
</dbReference>
<feature type="signal peptide" evidence="2">
    <location>
        <begin position="1"/>
        <end position="20"/>
    </location>
</feature>
<feature type="region of interest" description="Disordered" evidence="1">
    <location>
        <begin position="25"/>
        <end position="44"/>
    </location>
</feature>
<dbReference type="EMBL" id="JAAWWK010000008">
    <property type="protein sequence ID" value="NKI19407.1"/>
    <property type="molecule type" value="Genomic_DNA"/>
</dbReference>
<name>A0ABX1GM44_9GAMM</name>
<protein>
    <submittedName>
        <fullName evidence="3">DUF4856 domain-containing protein</fullName>
    </submittedName>
</protein>
<dbReference type="Proteomes" id="UP000765845">
    <property type="component" value="Unassembled WGS sequence"/>
</dbReference>
<evidence type="ECO:0000256" key="1">
    <source>
        <dbReference type="SAM" id="MobiDB-lite"/>
    </source>
</evidence>
<keyword evidence="4" id="KW-1185">Reference proteome</keyword>
<gene>
    <name evidence="3" type="ORF">HCU74_18530</name>
</gene>
<proteinExistence type="predicted"/>
<keyword evidence="2" id="KW-0732">Signal</keyword>
<dbReference type="RefSeq" id="WP_168451929.1">
    <property type="nucleotide sequence ID" value="NZ_JAAWWK010000008.1"/>
</dbReference>
<sequence length="500" mass="53209">MKPNKTALTALAAAFTLLGACGGGSSSGGSTPTGSDNTPQVPTTYSFDSQITEGESAVSYTGQNARQILIEDLVATILDLTDNPLRSQAEVEAELEFYISGDVDNTNYKYALEGETVIPGPTYGDISTGKNLADKIAGGNSTGGGEFGKLINDEFFGWAELGANDRPIHLVTRYIENIAELATNGTAPTITVNGVPTQVDTVYVDEKGRDFRQLIQKFLLGAVNFSQGTNDYLLTDFAGANTQDGSSPYTVAEHKWDEAFGYFGAARDYNDYTDEEISGAGGREAYSGSYHDTDGNGSIDLRSEINFANSVNCAKRDRGSQSGTDFSKTTFDAFLAGRFILNQYAASTTALSSEQQSELDSHIATAAKTWEKCIASTVVHYINDVIADMGEFSNGEFASVENFTNLAKHWSEMKGFALGLQFSPFSPFRDGSVSGITVDSLKTLLADMGDAPVLADGSQNGVAASGTAQAAIDDYIAKLEAARSTLKTAYGFADADVQNW</sequence>
<comment type="caution">
    <text evidence="3">The sequence shown here is derived from an EMBL/GenBank/DDBJ whole genome shotgun (WGS) entry which is preliminary data.</text>
</comment>
<organism evidence="3 4">
    <name type="scientific">Spongiibacter thalassae</name>
    <dbReference type="NCBI Taxonomy" id="2721624"/>
    <lineage>
        <taxon>Bacteria</taxon>
        <taxon>Pseudomonadati</taxon>
        <taxon>Pseudomonadota</taxon>
        <taxon>Gammaproteobacteria</taxon>
        <taxon>Cellvibrionales</taxon>
        <taxon>Spongiibacteraceae</taxon>
        <taxon>Spongiibacter</taxon>
    </lineage>
</organism>
<evidence type="ECO:0000256" key="2">
    <source>
        <dbReference type="SAM" id="SignalP"/>
    </source>
</evidence>